<feature type="domain" description="Cyclic nucleotide-binding" evidence="1">
    <location>
        <begin position="17"/>
        <end position="115"/>
    </location>
</feature>
<evidence type="ECO:0000313" key="4">
    <source>
        <dbReference type="Proteomes" id="UP001164472"/>
    </source>
</evidence>
<dbReference type="Gene3D" id="1.10.3210.10">
    <property type="entry name" value="Hypothetical protein af1432"/>
    <property type="match status" value="1"/>
</dbReference>
<dbReference type="InterPro" id="IPR014710">
    <property type="entry name" value="RmlC-like_jellyroll"/>
</dbReference>
<keyword evidence="4" id="KW-1185">Reference proteome</keyword>
<evidence type="ECO:0000259" key="2">
    <source>
        <dbReference type="PROSITE" id="PS51833"/>
    </source>
</evidence>
<name>A0A9E8KPS7_9ALTE</name>
<protein>
    <submittedName>
        <fullName evidence="3">HDOD domain-containing protein</fullName>
    </submittedName>
</protein>
<dbReference type="SUPFAM" id="SSF51206">
    <property type="entry name" value="cAMP-binding domain-like"/>
    <property type="match status" value="1"/>
</dbReference>
<dbReference type="Pfam" id="PF00027">
    <property type="entry name" value="cNMP_binding"/>
    <property type="match status" value="1"/>
</dbReference>
<dbReference type="PANTHER" id="PTHR33525">
    <property type="match status" value="1"/>
</dbReference>
<feature type="domain" description="HDOD" evidence="2">
    <location>
        <begin position="160"/>
        <end position="347"/>
    </location>
</feature>
<dbReference type="InterPro" id="IPR018490">
    <property type="entry name" value="cNMP-bd_dom_sf"/>
</dbReference>
<evidence type="ECO:0000259" key="1">
    <source>
        <dbReference type="PROSITE" id="PS50042"/>
    </source>
</evidence>
<proteinExistence type="predicted"/>
<dbReference type="SUPFAM" id="SSF109604">
    <property type="entry name" value="HD-domain/PDEase-like"/>
    <property type="match status" value="1"/>
</dbReference>
<dbReference type="Proteomes" id="UP001164472">
    <property type="component" value="Chromosome"/>
</dbReference>
<dbReference type="InterPro" id="IPR052340">
    <property type="entry name" value="RNase_Y/CdgJ"/>
</dbReference>
<dbReference type="AlphaFoldDB" id="A0A9E8KPS7"/>
<dbReference type="EMBL" id="CP101527">
    <property type="protein sequence ID" value="UZW73822.1"/>
    <property type="molecule type" value="Genomic_DNA"/>
</dbReference>
<reference evidence="3" key="1">
    <citation type="submission" date="2022-07" db="EMBL/GenBank/DDBJ databases">
        <title>Alkalimarinus sp. nov., isolated from gut of a Alitta virens.</title>
        <authorList>
            <person name="Yang A.I."/>
            <person name="Shin N.-R."/>
        </authorList>
    </citation>
    <scope>NUCLEOTIDE SEQUENCE</scope>
    <source>
        <strain evidence="3">FA028</strain>
    </source>
</reference>
<dbReference type="RefSeq" id="WP_251809963.1">
    <property type="nucleotide sequence ID" value="NZ_CP101527.1"/>
</dbReference>
<dbReference type="PANTHER" id="PTHR33525:SF3">
    <property type="entry name" value="RIBONUCLEASE Y"/>
    <property type="match status" value="1"/>
</dbReference>
<organism evidence="3 4">
    <name type="scientific">Alkalimarinus sediminis</name>
    <dbReference type="NCBI Taxonomy" id="1632866"/>
    <lineage>
        <taxon>Bacteria</taxon>
        <taxon>Pseudomonadati</taxon>
        <taxon>Pseudomonadota</taxon>
        <taxon>Gammaproteobacteria</taxon>
        <taxon>Alteromonadales</taxon>
        <taxon>Alteromonadaceae</taxon>
        <taxon>Alkalimarinus</taxon>
    </lineage>
</organism>
<dbReference type="PROSITE" id="PS50042">
    <property type="entry name" value="CNMP_BINDING_3"/>
    <property type="match status" value="1"/>
</dbReference>
<dbReference type="Gene3D" id="2.60.120.10">
    <property type="entry name" value="Jelly Rolls"/>
    <property type="match status" value="1"/>
</dbReference>
<sequence length="427" mass="47695">MHASTELNAAALKKFRPLDRLSENQRILLAHKAHFSSFKKKKLILERGSQDHHDYFLLSGKIELEAPDGRTRQIEAGSDKADAAIAHLQPRQYNVRAVTDAEFLVIEQDVLNILLREAPVHSFEAADGFEVDDSSGEDSEGTYKVLMSFYHDLKSNNFTLPSLPDVAYRIRQIADKEETSSDDIAKVINADPAMTVKLIKSCNSPLYRGFNEVASCRDAVVRLGIQTTQQLVTVFSMRELFRSKKTELKQAMSDLWNHSREVASIAYVLAELTPNLNKDHAMLAGLIHDIGAIPVITYAENFPELYADEKALADAIDELRGEIGCTILEHWGFPGDLIEVVSKAEEWSFDSGRDEPSYTDIIIVAQMHALIGCPKRNNLPPFGQVPAFRKLANGGLTPERSLKVMVEARHKIEEIQQVLGPDFPLSS</sequence>
<dbReference type="CDD" id="cd00077">
    <property type="entry name" value="HDc"/>
    <property type="match status" value="1"/>
</dbReference>
<dbReference type="InterPro" id="IPR000595">
    <property type="entry name" value="cNMP-bd_dom"/>
</dbReference>
<dbReference type="PROSITE" id="PS51833">
    <property type="entry name" value="HDOD"/>
    <property type="match status" value="1"/>
</dbReference>
<dbReference type="KEGG" id="asem:NNL22_12330"/>
<accession>A0A9E8KPS7</accession>
<gene>
    <name evidence="3" type="ORF">NNL22_12330</name>
</gene>
<dbReference type="InterPro" id="IPR013976">
    <property type="entry name" value="HDOD"/>
</dbReference>
<dbReference type="Pfam" id="PF08668">
    <property type="entry name" value="HDOD"/>
    <property type="match status" value="1"/>
</dbReference>
<evidence type="ECO:0000313" key="3">
    <source>
        <dbReference type="EMBL" id="UZW73822.1"/>
    </source>
</evidence>
<dbReference type="InterPro" id="IPR003607">
    <property type="entry name" value="HD/PDEase_dom"/>
</dbReference>
<dbReference type="CDD" id="cd00038">
    <property type="entry name" value="CAP_ED"/>
    <property type="match status" value="1"/>
</dbReference>